<protein>
    <submittedName>
        <fullName evidence="2">Uncharacterized protein</fullName>
    </submittedName>
</protein>
<reference evidence="2" key="1">
    <citation type="submission" date="2018-11" db="EMBL/GenBank/DDBJ databases">
        <authorList>
            <person name="Grassa J C."/>
        </authorList>
    </citation>
    <scope>NUCLEOTIDE SEQUENCE [LARGE SCALE GENOMIC DNA]</scope>
</reference>
<evidence type="ECO:0000313" key="3">
    <source>
        <dbReference type="Proteomes" id="UP000596661"/>
    </source>
</evidence>
<evidence type="ECO:0000313" key="2">
    <source>
        <dbReference type="EnsemblPlants" id="cds.novel_model_44_5bd9a17a"/>
    </source>
</evidence>
<dbReference type="Gramene" id="novel_model_44_5bd9a17a">
    <property type="protein sequence ID" value="cds.novel_model_44_5bd9a17a"/>
    <property type="gene ID" value="novel_gene_23_5bd9a17a"/>
</dbReference>
<organism evidence="2 3">
    <name type="scientific">Cannabis sativa</name>
    <name type="common">Hemp</name>
    <name type="synonym">Marijuana</name>
    <dbReference type="NCBI Taxonomy" id="3483"/>
    <lineage>
        <taxon>Eukaryota</taxon>
        <taxon>Viridiplantae</taxon>
        <taxon>Streptophyta</taxon>
        <taxon>Embryophyta</taxon>
        <taxon>Tracheophyta</taxon>
        <taxon>Spermatophyta</taxon>
        <taxon>Magnoliopsida</taxon>
        <taxon>eudicotyledons</taxon>
        <taxon>Gunneridae</taxon>
        <taxon>Pentapetalae</taxon>
        <taxon>rosids</taxon>
        <taxon>fabids</taxon>
        <taxon>Rosales</taxon>
        <taxon>Cannabaceae</taxon>
        <taxon>Cannabis</taxon>
    </lineage>
</organism>
<accession>A0A803R331</accession>
<name>A0A803R331_CANSA</name>
<keyword evidence="3" id="KW-1185">Reference proteome</keyword>
<reference evidence="2" key="2">
    <citation type="submission" date="2021-03" db="UniProtKB">
        <authorList>
            <consortium name="EnsemblPlants"/>
        </authorList>
    </citation>
    <scope>IDENTIFICATION</scope>
</reference>
<dbReference type="AlphaFoldDB" id="A0A803R331"/>
<dbReference type="EnsemblPlants" id="novel_model_44_5bd9a17a">
    <property type="protein sequence ID" value="cds.novel_model_44_5bd9a17a"/>
    <property type="gene ID" value="novel_gene_23_5bd9a17a"/>
</dbReference>
<feature type="region of interest" description="Disordered" evidence="1">
    <location>
        <begin position="1"/>
        <end position="81"/>
    </location>
</feature>
<dbReference type="Proteomes" id="UP000596661">
    <property type="component" value="Chromosome 1"/>
</dbReference>
<proteinExistence type="predicted"/>
<dbReference type="EMBL" id="UZAU01000001">
    <property type="status" value="NOT_ANNOTATED_CDS"/>
    <property type="molecule type" value="Genomic_DNA"/>
</dbReference>
<sequence length="102" mass="11346">MESRKMYRSHSSYNAPSAQSDIKFDQSDSEEEFEEEKNQPRGNGSGGGSFGILPPDRLPPPVPSSEMLKQDSPAHSVHPKLPDYDALAARFEALKHHRNSLP</sequence>
<feature type="compositionally biased region" description="Polar residues" evidence="1">
    <location>
        <begin position="9"/>
        <end position="20"/>
    </location>
</feature>
<evidence type="ECO:0000256" key="1">
    <source>
        <dbReference type="SAM" id="MobiDB-lite"/>
    </source>
</evidence>